<name>A0ABR1ADA9_POLSC</name>
<feature type="transmembrane region" description="Helical" evidence="6">
    <location>
        <begin position="66"/>
        <end position="91"/>
    </location>
</feature>
<comment type="subcellular location">
    <subcellularLocation>
        <location evidence="1">Membrane</location>
        <topology evidence="1">Multi-pass membrane protein</topology>
    </subcellularLocation>
</comment>
<evidence type="ECO:0000256" key="1">
    <source>
        <dbReference type="ARBA" id="ARBA00004141"/>
    </source>
</evidence>
<evidence type="ECO:0000256" key="3">
    <source>
        <dbReference type="ARBA" id="ARBA00022692"/>
    </source>
</evidence>
<organism evidence="7 8">
    <name type="scientific">Polyplax serrata</name>
    <name type="common">Common mouse louse</name>
    <dbReference type="NCBI Taxonomy" id="468196"/>
    <lineage>
        <taxon>Eukaryota</taxon>
        <taxon>Metazoa</taxon>
        <taxon>Ecdysozoa</taxon>
        <taxon>Arthropoda</taxon>
        <taxon>Hexapoda</taxon>
        <taxon>Insecta</taxon>
        <taxon>Pterygota</taxon>
        <taxon>Neoptera</taxon>
        <taxon>Paraneoptera</taxon>
        <taxon>Psocodea</taxon>
        <taxon>Troctomorpha</taxon>
        <taxon>Phthiraptera</taxon>
        <taxon>Anoplura</taxon>
        <taxon>Polyplacidae</taxon>
        <taxon>Polyplax</taxon>
    </lineage>
</organism>
<evidence type="ECO:0000313" key="8">
    <source>
        <dbReference type="Proteomes" id="UP001359485"/>
    </source>
</evidence>
<evidence type="ECO:0000256" key="4">
    <source>
        <dbReference type="ARBA" id="ARBA00022989"/>
    </source>
</evidence>
<comment type="caution">
    <text evidence="7">The sequence shown here is derived from an EMBL/GenBank/DDBJ whole genome shotgun (WGS) entry which is preliminary data.</text>
</comment>
<dbReference type="InterPro" id="IPR018499">
    <property type="entry name" value="Tetraspanin/Peripherin"/>
</dbReference>
<evidence type="ECO:0008006" key="9">
    <source>
        <dbReference type="Google" id="ProtNLM"/>
    </source>
</evidence>
<gene>
    <name evidence="7" type="ORF">RUM44_005351</name>
</gene>
<dbReference type="PROSITE" id="PS00421">
    <property type="entry name" value="TM4_1"/>
    <property type="match status" value="1"/>
</dbReference>
<proteinExistence type="inferred from homology"/>
<dbReference type="EMBL" id="JAWJWF010000053">
    <property type="protein sequence ID" value="KAK6616994.1"/>
    <property type="molecule type" value="Genomic_DNA"/>
</dbReference>
<feature type="transmembrane region" description="Helical" evidence="6">
    <location>
        <begin position="124"/>
        <end position="144"/>
    </location>
</feature>
<accession>A0ABR1ADA9</accession>
<protein>
    <recommendedName>
        <fullName evidence="9">Tetraspanin</fullName>
    </recommendedName>
</protein>
<keyword evidence="8" id="KW-1185">Reference proteome</keyword>
<reference evidence="7 8" key="1">
    <citation type="submission" date="2023-09" db="EMBL/GenBank/DDBJ databases">
        <title>Genomes of two closely related lineages of the louse Polyplax serrata with different host specificities.</title>
        <authorList>
            <person name="Martinu J."/>
            <person name="Tarabai H."/>
            <person name="Stefka J."/>
            <person name="Hypsa V."/>
        </authorList>
    </citation>
    <scope>NUCLEOTIDE SEQUENCE [LARGE SCALE GENOMIC DNA]</scope>
    <source>
        <strain evidence="7">98ZLc_SE</strain>
    </source>
</reference>
<sequence>MSDETRTSAILSCRIGKSLFSFVSDNRAGLFVNNRRELSYLKCRVWCDSKVAAIMSMDCGACWAKYLLCLFNFVFFIAGSVVLSIGIWIAADKSSFIEATKIIESTDVVDGLSQFTQPNVIHQVAYMLIASGAFIFIISFMGYCGAIKESRCLLTCVSRKFTFSPKKKHARMKVL</sequence>
<keyword evidence="5 6" id="KW-0472">Membrane</keyword>
<evidence type="ECO:0000256" key="2">
    <source>
        <dbReference type="ARBA" id="ARBA00006840"/>
    </source>
</evidence>
<dbReference type="PANTHER" id="PTHR19282">
    <property type="entry name" value="TETRASPANIN"/>
    <property type="match status" value="1"/>
</dbReference>
<dbReference type="Proteomes" id="UP001359485">
    <property type="component" value="Unassembled WGS sequence"/>
</dbReference>
<evidence type="ECO:0000256" key="6">
    <source>
        <dbReference type="SAM" id="Phobius"/>
    </source>
</evidence>
<comment type="similarity">
    <text evidence="2">Belongs to the tetraspanin (TM4SF) family.</text>
</comment>
<keyword evidence="3 6" id="KW-0812">Transmembrane</keyword>
<dbReference type="PANTHER" id="PTHR19282:SF552">
    <property type="entry name" value="TETRASPANIN"/>
    <property type="match status" value="1"/>
</dbReference>
<dbReference type="InterPro" id="IPR018503">
    <property type="entry name" value="Tetraspanin_CS"/>
</dbReference>
<evidence type="ECO:0000313" key="7">
    <source>
        <dbReference type="EMBL" id="KAK6616994.1"/>
    </source>
</evidence>
<evidence type="ECO:0000256" key="5">
    <source>
        <dbReference type="ARBA" id="ARBA00023136"/>
    </source>
</evidence>
<dbReference type="Pfam" id="PF00335">
    <property type="entry name" value="Tetraspanin"/>
    <property type="match status" value="1"/>
</dbReference>
<dbReference type="PRINTS" id="PR00259">
    <property type="entry name" value="TMFOUR"/>
</dbReference>
<keyword evidence="4 6" id="KW-1133">Transmembrane helix</keyword>